<dbReference type="AlphaFoldDB" id="A0A9P4ITC0"/>
<feature type="transmembrane region" description="Helical" evidence="2">
    <location>
        <begin position="389"/>
        <end position="412"/>
    </location>
</feature>
<keyword evidence="2" id="KW-0472">Membrane</keyword>
<keyword evidence="3" id="KW-0732">Signal</keyword>
<evidence type="ECO:0000256" key="3">
    <source>
        <dbReference type="SAM" id="SignalP"/>
    </source>
</evidence>
<organism evidence="4 5">
    <name type="scientific">Rhizodiscina lignyota</name>
    <dbReference type="NCBI Taxonomy" id="1504668"/>
    <lineage>
        <taxon>Eukaryota</taxon>
        <taxon>Fungi</taxon>
        <taxon>Dikarya</taxon>
        <taxon>Ascomycota</taxon>
        <taxon>Pezizomycotina</taxon>
        <taxon>Dothideomycetes</taxon>
        <taxon>Pleosporomycetidae</taxon>
        <taxon>Aulographales</taxon>
        <taxon>Rhizodiscinaceae</taxon>
        <taxon>Rhizodiscina</taxon>
    </lineage>
</organism>
<proteinExistence type="predicted"/>
<feature type="region of interest" description="Disordered" evidence="1">
    <location>
        <begin position="197"/>
        <end position="231"/>
    </location>
</feature>
<name>A0A9P4ITC0_9PEZI</name>
<reference evidence="4" key="1">
    <citation type="journal article" date="2020" name="Stud. Mycol.">
        <title>101 Dothideomycetes genomes: a test case for predicting lifestyles and emergence of pathogens.</title>
        <authorList>
            <person name="Haridas S."/>
            <person name="Albert R."/>
            <person name="Binder M."/>
            <person name="Bloem J."/>
            <person name="Labutti K."/>
            <person name="Salamov A."/>
            <person name="Andreopoulos B."/>
            <person name="Baker S."/>
            <person name="Barry K."/>
            <person name="Bills G."/>
            <person name="Bluhm B."/>
            <person name="Cannon C."/>
            <person name="Castanera R."/>
            <person name="Culley D."/>
            <person name="Daum C."/>
            <person name="Ezra D."/>
            <person name="Gonzalez J."/>
            <person name="Henrissat B."/>
            <person name="Kuo A."/>
            <person name="Liang C."/>
            <person name="Lipzen A."/>
            <person name="Lutzoni F."/>
            <person name="Magnuson J."/>
            <person name="Mondo S."/>
            <person name="Nolan M."/>
            <person name="Ohm R."/>
            <person name="Pangilinan J."/>
            <person name="Park H.-J."/>
            <person name="Ramirez L."/>
            <person name="Alfaro M."/>
            <person name="Sun H."/>
            <person name="Tritt A."/>
            <person name="Yoshinaga Y."/>
            <person name="Zwiers L.-H."/>
            <person name="Turgeon B."/>
            <person name="Goodwin S."/>
            <person name="Spatafora J."/>
            <person name="Crous P."/>
            <person name="Grigoriev I."/>
        </authorList>
    </citation>
    <scope>NUCLEOTIDE SEQUENCE</scope>
    <source>
        <strain evidence="4">CBS 133067</strain>
    </source>
</reference>
<keyword evidence="2" id="KW-0812">Transmembrane</keyword>
<feature type="transmembrane region" description="Helical" evidence="2">
    <location>
        <begin position="520"/>
        <end position="543"/>
    </location>
</feature>
<protein>
    <submittedName>
        <fullName evidence="4">Uncharacterized protein</fullName>
    </submittedName>
</protein>
<feature type="region of interest" description="Disordered" evidence="1">
    <location>
        <begin position="576"/>
        <end position="671"/>
    </location>
</feature>
<evidence type="ECO:0000313" key="4">
    <source>
        <dbReference type="EMBL" id="KAF2104963.1"/>
    </source>
</evidence>
<keyword evidence="2" id="KW-1133">Transmembrane helix</keyword>
<feature type="compositionally biased region" description="Polar residues" evidence="1">
    <location>
        <begin position="209"/>
        <end position="222"/>
    </location>
</feature>
<feature type="compositionally biased region" description="Basic and acidic residues" evidence="1">
    <location>
        <begin position="598"/>
        <end position="615"/>
    </location>
</feature>
<feature type="transmembrane region" description="Helical" evidence="2">
    <location>
        <begin position="424"/>
        <end position="446"/>
    </location>
</feature>
<dbReference type="Proteomes" id="UP000799772">
    <property type="component" value="Unassembled WGS sequence"/>
</dbReference>
<feature type="compositionally biased region" description="Polar residues" evidence="1">
    <location>
        <begin position="636"/>
        <end position="663"/>
    </location>
</feature>
<evidence type="ECO:0000256" key="1">
    <source>
        <dbReference type="SAM" id="MobiDB-lite"/>
    </source>
</evidence>
<keyword evidence="5" id="KW-1185">Reference proteome</keyword>
<feature type="chain" id="PRO_5040400798" evidence="3">
    <location>
        <begin position="29"/>
        <end position="671"/>
    </location>
</feature>
<evidence type="ECO:0000313" key="5">
    <source>
        <dbReference type="Proteomes" id="UP000799772"/>
    </source>
</evidence>
<feature type="transmembrane region" description="Helical" evidence="2">
    <location>
        <begin position="458"/>
        <end position="480"/>
    </location>
</feature>
<feature type="signal peptide" evidence="3">
    <location>
        <begin position="1"/>
        <end position="28"/>
    </location>
</feature>
<comment type="caution">
    <text evidence="4">The sequence shown here is derived from an EMBL/GenBank/DDBJ whole genome shotgun (WGS) entry which is preliminary data.</text>
</comment>
<accession>A0A9P4ITC0</accession>
<feature type="transmembrane region" description="Helical" evidence="2">
    <location>
        <begin position="262"/>
        <end position="281"/>
    </location>
</feature>
<feature type="transmembrane region" description="Helical" evidence="2">
    <location>
        <begin position="293"/>
        <end position="313"/>
    </location>
</feature>
<evidence type="ECO:0000256" key="2">
    <source>
        <dbReference type="SAM" id="Phobius"/>
    </source>
</evidence>
<dbReference type="OrthoDB" id="3010248at2759"/>
<feature type="transmembrane region" description="Helical" evidence="2">
    <location>
        <begin position="98"/>
        <end position="117"/>
    </location>
</feature>
<sequence>MAPVRSLCRSWALFALFMAALLASTVAATYPNFDFCYQEKVLHLNRNDTSDPKQCWNRNSTTGLIQPSNRTYLSLQGCYDLCGHGFQFWLWTDTLKRFAFFILPLIVLSGKYAWVPLSLTNGFAVFVHLIGDPIDSFWSLLTRQEKARRFYHLAMEIAPQMPREVAEVWMAYDQWWQEPTKQFESFLDKRSKIKREASEGEELPLPARRTTTAVGDQSTRGDQASRGPRKDINVPDLLRRQEMYYIKKAASELAAERSSGQLLLSWLAIAVFLASLTGAYIRTATNSANNQTGHTLAVVMLFSFLLFAVYISGHVGTFKSPAKVIWILEKLHSNLPDLFPKPYSEIMVEDHQRTFTRQYIDSAPWAGINSSWRLAKSLRPVSHSDRSRWTLFSLSIFPILISWAAAFVISYYTPLQGFGCRSGTWTAITVAWILSCAFDGLLGACLHKRAWNAKRAKAFWYTVLTKDFIITLGSIVMVVVSQVGLMNTCWCRASLVFHIDKNTACIDLGPVTAQQKEDNWYLWLIPPAIGLLLMLGDIFMAGYQGENGRMLFNRTEPDRIAEDKALKNMKRLLEVQEPPLPGHTPRQPSPAGPLHNPYFDREESPGPQDEHETNHFRLRGRSSGTPQGLGLASPSAAETQYLLSPSAMSSRGTSRDPSASPSHTMRGANGV</sequence>
<gene>
    <name evidence="4" type="ORF">NA57DRAFT_71162</name>
</gene>
<feature type="compositionally biased region" description="Pro residues" evidence="1">
    <location>
        <begin position="578"/>
        <end position="591"/>
    </location>
</feature>
<dbReference type="EMBL" id="ML978121">
    <property type="protein sequence ID" value="KAF2104963.1"/>
    <property type="molecule type" value="Genomic_DNA"/>
</dbReference>